<dbReference type="GO" id="GO:0008483">
    <property type="term" value="F:transaminase activity"/>
    <property type="evidence" value="ECO:0007669"/>
    <property type="project" value="UniProtKB-KW"/>
</dbReference>
<proteinExistence type="predicted"/>
<dbReference type="GO" id="GO:0030170">
    <property type="term" value="F:pyridoxal phosphate binding"/>
    <property type="evidence" value="ECO:0007669"/>
    <property type="project" value="InterPro"/>
</dbReference>
<dbReference type="AlphaFoldDB" id="A0A4Q9VLG3"/>
<dbReference type="InterPro" id="IPR015421">
    <property type="entry name" value="PyrdxlP-dep_Trfase_major"/>
</dbReference>
<evidence type="ECO:0000313" key="5">
    <source>
        <dbReference type="EMBL" id="TBW36297.1"/>
    </source>
</evidence>
<dbReference type="RefSeq" id="WP_131310293.1">
    <property type="nucleotide sequence ID" value="NZ_SJFN01000021.1"/>
</dbReference>
<evidence type="ECO:0000256" key="2">
    <source>
        <dbReference type="ARBA" id="ARBA00022576"/>
    </source>
</evidence>
<feature type="domain" description="Aminotransferase class I/classII large" evidence="4">
    <location>
        <begin position="37"/>
        <end position="399"/>
    </location>
</feature>
<dbReference type="PANTHER" id="PTHR42832">
    <property type="entry name" value="AMINO ACID AMINOTRANSFERASE"/>
    <property type="match status" value="1"/>
</dbReference>
<organism evidence="5 6">
    <name type="scientific">Siculibacillus lacustris</name>
    <dbReference type="NCBI Taxonomy" id="1549641"/>
    <lineage>
        <taxon>Bacteria</taxon>
        <taxon>Pseudomonadati</taxon>
        <taxon>Pseudomonadota</taxon>
        <taxon>Alphaproteobacteria</taxon>
        <taxon>Hyphomicrobiales</taxon>
        <taxon>Ancalomicrobiaceae</taxon>
        <taxon>Siculibacillus</taxon>
    </lineage>
</organism>
<dbReference type="Pfam" id="PF00155">
    <property type="entry name" value="Aminotran_1_2"/>
    <property type="match status" value="1"/>
</dbReference>
<dbReference type="CDD" id="cd00609">
    <property type="entry name" value="AAT_like"/>
    <property type="match status" value="1"/>
</dbReference>
<dbReference type="InterPro" id="IPR004839">
    <property type="entry name" value="Aminotransferase_I/II_large"/>
</dbReference>
<dbReference type="PANTHER" id="PTHR42832:SF3">
    <property type="entry name" value="L-GLUTAMINE--4-(METHYLSULFANYL)-2-OXOBUTANOATE AMINOTRANSFERASE"/>
    <property type="match status" value="1"/>
</dbReference>
<evidence type="ECO:0000256" key="1">
    <source>
        <dbReference type="ARBA" id="ARBA00001933"/>
    </source>
</evidence>
<dbReference type="Gene3D" id="3.90.1150.10">
    <property type="entry name" value="Aspartate Aminotransferase, domain 1"/>
    <property type="match status" value="1"/>
</dbReference>
<keyword evidence="3 5" id="KW-0808">Transferase</keyword>
<keyword evidence="2 5" id="KW-0032">Aminotransferase</keyword>
<dbReference type="Proteomes" id="UP000292781">
    <property type="component" value="Unassembled WGS sequence"/>
</dbReference>
<dbReference type="EMBL" id="SJFN01000021">
    <property type="protein sequence ID" value="TBW36297.1"/>
    <property type="molecule type" value="Genomic_DNA"/>
</dbReference>
<comment type="cofactor">
    <cofactor evidence="1">
        <name>pyridoxal 5'-phosphate</name>
        <dbReference type="ChEBI" id="CHEBI:597326"/>
    </cofactor>
</comment>
<dbReference type="InterPro" id="IPR050881">
    <property type="entry name" value="LL-DAP_aminotransferase"/>
</dbReference>
<reference evidence="5 6" key="1">
    <citation type="submission" date="2019-02" db="EMBL/GenBank/DDBJ databases">
        <title>Siculibacillus lacustris gen. nov., sp. nov., a new rosette-forming bacterium isolated from a freshwater crater lake (Lake St. Ana, Romania).</title>
        <authorList>
            <person name="Felfoldi T."/>
            <person name="Marton Z."/>
            <person name="Szabo A."/>
            <person name="Mentes A."/>
            <person name="Boka K."/>
            <person name="Marialigeti K."/>
            <person name="Mathe I."/>
            <person name="Koncz M."/>
            <person name="Schumann P."/>
            <person name="Toth E."/>
        </authorList>
    </citation>
    <scope>NUCLEOTIDE SEQUENCE [LARGE SCALE GENOMIC DNA]</scope>
    <source>
        <strain evidence="5 6">SA-279</strain>
    </source>
</reference>
<gene>
    <name evidence="5" type="ORF">EYW49_14430</name>
</gene>
<sequence>MSPAPTSSPAAESPAIFASPFQKLADLLAPHAPGRSPINLTVGEPRHPVPGFVAPILAAETAGFGRYPPIKGTPEFRGAVAGWLDRRFGLNGRIDPETQVLPLNGSREGLFFAALEARRTRKRGIARPTLLLPNPFYQAYAAGAAAAGCEAVLIEAGPETGFLPDLTKIDRDLLDRAVAIYYASPANPQGSVASRADWREVIDTARRHDFLVFADECYSEIHRDGMVPDGVLSVALETPEGFDGIVAFNSLSKRSNLPGLRCGFAAGDAAFLAAWAGFRNMAAPQVPGPIQAVAVAALADEAHVIENRRLYDLKYAAAERIIGTRWGHRTPPGGFFLWLDVSGSGGGETAAMRLWVEAGVRTVPGSYLCGGGAGNPGEAYLRVAMVESLAATEEALGRIVETLG</sequence>
<dbReference type="OrthoDB" id="9813612at2"/>
<dbReference type="InterPro" id="IPR015422">
    <property type="entry name" value="PyrdxlP-dep_Trfase_small"/>
</dbReference>
<dbReference type="InterPro" id="IPR015424">
    <property type="entry name" value="PyrdxlP-dep_Trfase"/>
</dbReference>
<keyword evidence="6" id="KW-1185">Reference proteome</keyword>
<comment type="caution">
    <text evidence="5">The sequence shown here is derived from an EMBL/GenBank/DDBJ whole genome shotgun (WGS) entry which is preliminary data.</text>
</comment>
<dbReference type="Gene3D" id="3.40.640.10">
    <property type="entry name" value="Type I PLP-dependent aspartate aminotransferase-like (Major domain)"/>
    <property type="match status" value="1"/>
</dbReference>
<dbReference type="SUPFAM" id="SSF53383">
    <property type="entry name" value="PLP-dependent transferases"/>
    <property type="match status" value="1"/>
</dbReference>
<accession>A0A4Q9VLG3</accession>
<evidence type="ECO:0000256" key="3">
    <source>
        <dbReference type="ARBA" id="ARBA00022679"/>
    </source>
</evidence>
<evidence type="ECO:0000259" key="4">
    <source>
        <dbReference type="Pfam" id="PF00155"/>
    </source>
</evidence>
<protein>
    <submittedName>
        <fullName evidence="5">Aminotransferase class I/II-fold pyridoxal phosphate-dependent enzyme</fullName>
    </submittedName>
</protein>
<name>A0A4Q9VLG3_9HYPH</name>
<evidence type="ECO:0000313" key="6">
    <source>
        <dbReference type="Proteomes" id="UP000292781"/>
    </source>
</evidence>